<organism evidence="1 2">
    <name type="scientific">Daphnia pulex</name>
    <name type="common">Water flea</name>
    <dbReference type="NCBI Taxonomy" id="6669"/>
    <lineage>
        <taxon>Eukaryota</taxon>
        <taxon>Metazoa</taxon>
        <taxon>Ecdysozoa</taxon>
        <taxon>Arthropoda</taxon>
        <taxon>Crustacea</taxon>
        <taxon>Branchiopoda</taxon>
        <taxon>Diplostraca</taxon>
        <taxon>Cladocera</taxon>
        <taxon>Anomopoda</taxon>
        <taxon>Daphniidae</taxon>
        <taxon>Daphnia</taxon>
    </lineage>
</organism>
<sequence>MTVRPKNILENENSSISVCYQTSQVDEPSGNLSPPNKRLRLSLKRQKIVGSTNHSKK</sequence>
<reference evidence="1 2" key="1">
    <citation type="journal article" date="2011" name="Science">
        <title>The ecoresponsive genome of Daphnia pulex.</title>
        <authorList>
            <person name="Colbourne J.K."/>
            <person name="Pfrender M.E."/>
            <person name="Gilbert D."/>
            <person name="Thomas W.K."/>
            <person name="Tucker A."/>
            <person name="Oakley T.H."/>
            <person name="Tokishita S."/>
            <person name="Aerts A."/>
            <person name="Arnold G.J."/>
            <person name="Basu M.K."/>
            <person name="Bauer D.J."/>
            <person name="Caceres C.E."/>
            <person name="Carmel L."/>
            <person name="Casola C."/>
            <person name="Choi J.H."/>
            <person name="Detter J.C."/>
            <person name="Dong Q."/>
            <person name="Dusheyko S."/>
            <person name="Eads B.D."/>
            <person name="Frohlich T."/>
            <person name="Geiler-Samerotte K.A."/>
            <person name="Gerlach D."/>
            <person name="Hatcher P."/>
            <person name="Jogdeo S."/>
            <person name="Krijgsveld J."/>
            <person name="Kriventseva E.V."/>
            <person name="Kultz D."/>
            <person name="Laforsch C."/>
            <person name="Lindquist E."/>
            <person name="Lopez J."/>
            <person name="Manak J.R."/>
            <person name="Muller J."/>
            <person name="Pangilinan J."/>
            <person name="Patwardhan R.P."/>
            <person name="Pitluck S."/>
            <person name="Pritham E.J."/>
            <person name="Rechtsteiner A."/>
            <person name="Rho M."/>
            <person name="Rogozin I.B."/>
            <person name="Sakarya O."/>
            <person name="Salamov A."/>
            <person name="Schaack S."/>
            <person name="Shapiro H."/>
            <person name="Shiga Y."/>
            <person name="Skalitzky C."/>
            <person name="Smith Z."/>
            <person name="Souvorov A."/>
            <person name="Sung W."/>
            <person name="Tang Z."/>
            <person name="Tsuchiya D."/>
            <person name="Tu H."/>
            <person name="Vos H."/>
            <person name="Wang M."/>
            <person name="Wolf Y.I."/>
            <person name="Yamagata H."/>
            <person name="Yamada T."/>
            <person name="Ye Y."/>
            <person name="Shaw J.R."/>
            <person name="Andrews J."/>
            <person name="Crease T.J."/>
            <person name="Tang H."/>
            <person name="Lucas S.M."/>
            <person name="Robertson H.M."/>
            <person name="Bork P."/>
            <person name="Koonin E.V."/>
            <person name="Zdobnov E.M."/>
            <person name="Grigoriev I.V."/>
            <person name="Lynch M."/>
            <person name="Boore J.L."/>
        </authorList>
    </citation>
    <scope>NUCLEOTIDE SEQUENCE [LARGE SCALE GENOMIC DNA]</scope>
</reference>
<dbReference type="KEGG" id="dpx:DAPPUDRAFT_229629"/>
<gene>
    <name evidence="1" type="ORF">DAPPUDRAFT_229629</name>
</gene>
<dbReference type="Proteomes" id="UP000000305">
    <property type="component" value="Unassembled WGS sequence"/>
</dbReference>
<accession>E9HRX7</accession>
<dbReference type="HOGENOM" id="CLU_3002397_0_0_1"/>
<feature type="non-terminal residue" evidence="1">
    <location>
        <position position="57"/>
    </location>
</feature>
<dbReference type="EMBL" id="GL732742">
    <property type="protein sequence ID" value="EFX65491.1"/>
    <property type="molecule type" value="Genomic_DNA"/>
</dbReference>
<protein>
    <submittedName>
        <fullName evidence="1">Uncharacterized protein</fullName>
    </submittedName>
</protein>
<dbReference type="InParanoid" id="E9HRX7"/>
<evidence type="ECO:0000313" key="1">
    <source>
        <dbReference type="EMBL" id="EFX65491.1"/>
    </source>
</evidence>
<proteinExistence type="predicted"/>
<dbReference type="AlphaFoldDB" id="E9HRX7"/>
<evidence type="ECO:0000313" key="2">
    <source>
        <dbReference type="Proteomes" id="UP000000305"/>
    </source>
</evidence>
<name>E9HRX7_DAPPU</name>
<keyword evidence="2" id="KW-1185">Reference proteome</keyword>